<comment type="caution">
    <text evidence="1">The sequence shown here is derived from an EMBL/GenBank/DDBJ whole genome shotgun (WGS) entry which is preliminary data.</text>
</comment>
<reference evidence="1 2" key="3">
    <citation type="journal article" date="2015" name="Genome Announc.">
        <title>Draft Genome Sequence of the Archiascomycetous Yeast Saitoella complicata.</title>
        <authorList>
            <person name="Yamauchi K."/>
            <person name="Kondo S."/>
            <person name="Hamamoto M."/>
            <person name="Takahashi Y."/>
            <person name="Ogura Y."/>
            <person name="Hayashi T."/>
            <person name="Nishida H."/>
        </authorList>
    </citation>
    <scope>NUCLEOTIDE SEQUENCE [LARGE SCALE GENOMIC DNA]</scope>
    <source>
        <strain evidence="1 2">NRRL Y-17804</strain>
    </source>
</reference>
<keyword evidence="2" id="KW-1185">Reference proteome</keyword>
<accession>A0A0E9NAV2</accession>
<organism evidence="1 2">
    <name type="scientific">Saitoella complicata (strain BCRC 22490 / CBS 7301 / JCM 7358 / NBRC 10748 / NRRL Y-17804)</name>
    <dbReference type="NCBI Taxonomy" id="698492"/>
    <lineage>
        <taxon>Eukaryota</taxon>
        <taxon>Fungi</taxon>
        <taxon>Dikarya</taxon>
        <taxon>Ascomycota</taxon>
        <taxon>Taphrinomycotina</taxon>
        <taxon>Taphrinomycotina incertae sedis</taxon>
        <taxon>Saitoella</taxon>
    </lineage>
</organism>
<reference evidence="1 2" key="1">
    <citation type="journal article" date="2011" name="J. Gen. Appl. Microbiol.">
        <title>Draft genome sequencing of the enigmatic yeast Saitoella complicata.</title>
        <authorList>
            <person name="Nishida H."/>
            <person name="Hamamoto M."/>
            <person name="Sugiyama J."/>
        </authorList>
    </citation>
    <scope>NUCLEOTIDE SEQUENCE [LARGE SCALE GENOMIC DNA]</scope>
    <source>
        <strain evidence="1 2">NRRL Y-17804</strain>
    </source>
</reference>
<reference evidence="1 2" key="2">
    <citation type="journal article" date="2014" name="J. Gen. Appl. Microbiol.">
        <title>The early diverging ascomycetous budding yeast Saitoella complicata has three histone deacetylases belonging to the Clr6, Hos2, and Rpd3 lineages.</title>
        <authorList>
            <person name="Nishida H."/>
            <person name="Matsumoto T."/>
            <person name="Kondo S."/>
            <person name="Hamamoto M."/>
            <person name="Yoshikawa H."/>
        </authorList>
    </citation>
    <scope>NUCLEOTIDE SEQUENCE [LARGE SCALE GENOMIC DNA]</scope>
    <source>
        <strain evidence="1 2">NRRL Y-17804</strain>
    </source>
</reference>
<dbReference type="AlphaFoldDB" id="A0A0E9NAV2"/>
<sequence length="101" mass="10835">MVQAAPNSTAKRGGAHLGLDTSSIKQTVRACLWAINGIHPPRNPALSSPIERGCVWAAAPVQQAPQGKRYTPVGLAERSSSIHCSERIHELTVALLPHLQR</sequence>
<dbReference type="EMBL" id="BACD03000006">
    <property type="protein sequence ID" value="GAO46846.1"/>
    <property type="molecule type" value="Genomic_DNA"/>
</dbReference>
<dbReference type="Proteomes" id="UP000033140">
    <property type="component" value="Unassembled WGS sequence"/>
</dbReference>
<protein>
    <submittedName>
        <fullName evidence="1">Uncharacterized protein</fullName>
    </submittedName>
</protein>
<proteinExistence type="predicted"/>
<evidence type="ECO:0000313" key="1">
    <source>
        <dbReference type="EMBL" id="GAO46846.1"/>
    </source>
</evidence>
<name>A0A0E9NAV2_SAICN</name>
<evidence type="ECO:0000313" key="2">
    <source>
        <dbReference type="Proteomes" id="UP000033140"/>
    </source>
</evidence>
<gene>
    <name evidence="1" type="ORF">G7K_1064-t1</name>
</gene>